<dbReference type="PANTHER" id="PTHR43166">
    <property type="entry name" value="AMINO ACID IMPORT ATP-BINDING PROTEIN"/>
    <property type="match status" value="1"/>
</dbReference>
<comment type="subcellular location">
    <subcellularLocation>
        <location evidence="1">Cell membrane</location>
        <topology evidence="1">Peripheral membrane protein</topology>
    </subcellularLocation>
</comment>
<proteinExistence type="inferred from homology"/>
<dbReference type="InterPro" id="IPR027417">
    <property type="entry name" value="P-loop_NTPase"/>
</dbReference>
<evidence type="ECO:0000256" key="5">
    <source>
        <dbReference type="ARBA" id="ARBA00023136"/>
    </source>
</evidence>
<evidence type="ECO:0008006" key="7">
    <source>
        <dbReference type="Google" id="ProtNLM"/>
    </source>
</evidence>
<accession>A0A645HDS2</accession>
<keyword evidence="5" id="KW-0472">Membrane</keyword>
<evidence type="ECO:0000256" key="2">
    <source>
        <dbReference type="ARBA" id="ARBA00005417"/>
    </source>
</evidence>
<keyword evidence="3" id="KW-0813">Transport</keyword>
<dbReference type="Gene3D" id="3.40.50.300">
    <property type="entry name" value="P-loop containing nucleotide triphosphate hydrolases"/>
    <property type="match status" value="1"/>
</dbReference>
<evidence type="ECO:0000256" key="4">
    <source>
        <dbReference type="ARBA" id="ARBA00022475"/>
    </source>
</evidence>
<dbReference type="InterPro" id="IPR050086">
    <property type="entry name" value="MetN_ABC_transporter-like"/>
</dbReference>
<evidence type="ECO:0000256" key="3">
    <source>
        <dbReference type="ARBA" id="ARBA00022448"/>
    </source>
</evidence>
<evidence type="ECO:0000256" key="1">
    <source>
        <dbReference type="ARBA" id="ARBA00004202"/>
    </source>
</evidence>
<dbReference type="GO" id="GO:0005886">
    <property type="term" value="C:plasma membrane"/>
    <property type="evidence" value="ECO:0007669"/>
    <property type="project" value="UniProtKB-SubCell"/>
</dbReference>
<comment type="similarity">
    <text evidence="2">Belongs to the ABC transporter superfamily.</text>
</comment>
<sequence>MIIVTHELNFAKNVSNRIIFMDQGKIIEEGVPDTIFNTPQEERTKKFLKMFDGNLGYHNEN</sequence>
<dbReference type="PANTHER" id="PTHR43166:SF9">
    <property type="entry name" value="GLUTAMATE_ASPARTATE IMPORT ATP-BINDING PROTEIN GLTL"/>
    <property type="match status" value="1"/>
</dbReference>
<organism evidence="6">
    <name type="scientific">bioreactor metagenome</name>
    <dbReference type="NCBI Taxonomy" id="1076179"/>
    <lineage>
        <taxon>unclassified sequences</taxon>
        <taxon>metagenomes</taxon>
        <taxon>ecological metagenomes</taxon>
    </lineage>
</organism>
<keyword evidence="4" id="KW-1003">Cell membrane</keyword>
<reference evidence="6" key="1">
    <citation type="submission" date="2019-08" db="EMBL/GenBank/DDBJ databases">
        <authorList>
            <person name="Kucharzyk K."/>
            <person name="Murdoch R.W."/>
            <person name="Higgins S."/>
            <person name="Loffler F."/>
        </authorList>
    </citation>
    <scope>NUCLEOTIDE SEQUENCE</scope>
</reference>
<protein>
    <recommendedName>
        <fullName evidence="7">Glutamine transport ATP-binding protein GlnQ</fullName>
    </recommendedName>
</protein>
<name>A0A645HDS2_9ZZZZ</name>
<gene>
    <name evidence="6" type="ORF">SDC9_181737</name>
</gene>
<evidence type="ECO:0000313" key="6">
    <source>
        <dbReference type="EMBL" id="MPN34244.1"/>
    </source>
</evidence>
<dbReference type="SUPFAM" id="SSF52540">
    <property type="entry name" value="P-loop containing nucleoside triphosphate hydrolases"/>
    <property type="match status" value="1"/>
</dbReference>
<dbReference type="EMBL" id="VSSQ01087168">
    <property type="protein sequence ID" value="MPN34244.1"/>
    <property type="molecule type" value="Genomic_DNA"/>
</dbReference>
<dbReference type="AlphaFoldDB" id="A0A645HDS2"/>
<comment type="caution">
    <text evidence="6">The sequence shown here is derived from an EMBL/GenBank/DDBJ whole genome shotgun (WGS) entry which is preliminary data.</text>
</comment>